<dbReference type="CDD" id="cd12226">
    <property type="entry name" value="RRM_NOL8"/>
    <property type="match status" value="1"/>
</dbReference>
<dbReference type="Gene3D" id="3.30.70.330">
    <property type="match status" value="1"/>
</dbReference>
<dbReference type="AlphaFoldDB" id="A0A0C9YQW6"/>
<dbReference type="GO" id="GO:0003723">
    <property type="term" value="F:RNA binding"/>
    <property type="evidence" value="ECO:0007669"/>
    <property type="project" value="UniProtKB-UniRule"/>
</dbReference>
<dbReference type="InterPro" id="IPR000504">
    <property type="entry name" value="RRM_dom"/>
</dbReference>
<evidence type="ECO:0000256" key="1">
    <source>
        <dbReference type="ARBA" id="ARBA00004604"/>
    </source>
</evidence>
<evidence type="ECO:0000313" key="8">
    <source>
        <dbReference type="Proteomes" id="UP000054018"/>
    </source>
</evidence>
<dbReference type="PANTHER" id="PTHR48029:SF1">
    <property type="entry name" value="NUCLEOLAR PROTEIN 8"/>
    <property type="match status" value="1"/>
</dbReference>
<dbReference type="Proteomes" id="UP000054018">
    <property type="component" value="Unassembled WGS sequence"/>
</dbReference>
<dbReference type="GO" id="GO:0005730">
    <property type="term" value="C:nucleolus"/>
    <property type="evidence" value="ECO:0007669"/>
    <property type="project" value="UniProtKB-SubCell"/>
</dbReference>
<dbReference type="InterPro" id="IPR012677">
    <property type="entry name" value="Nucleotide-bd_a/b_plait_sf"/>
</dbReference>
<dbReference type="HOGENOM" id="CLU_037780_0_0_1"/>
<feature type="compositionally biased region" description="Basic residues" evidence="5">
    <location>
        <begin position="180"/>
        <end position="194"/>
    </location>
</feature>
<protein>
    <recommendedName>
        <fullName evidence="6">RRM domain-containing protein</fullName>
    </recommendedName>
</protein>
<comment type="subcellular location">
    <subcellularLocation>
        <location evidence="1">Nucleus</location>
        <location evidence="1">Nucleolus</location>
    </subcellularLocation>
</comment>
<keyword evidence="3" id="KW-0539">Nucleus</keyword>
<evidence type="ECO:0000256" key="2">
    <source>
        <dbReference type="ARBA" id="ARBA00022884"/>
    </source>
</evidence>
<evidence type="ECO:0000313" key="7">
    <source>
        <dbReference type="EMBL" id="KIK16224.1"/>
    </source>
</evidence>
<dbReference type="PANTHER" id="PTHR48029">
    <property type="entry name" value="NUCLEOLAR PROTEIN 8"/>
    <property type="match status" value="1"/>
</dbReference>
<organism evidence="7 8">
    <name type="scientific">Pisolithus microcarpus 441</name>
    <dbReference type="NCBI Taxonomy" id="765257"/>
    <lineage>
        <taxon>Eukaryota</taxon>
        <taxon>Fungi</taxon>
        <taxon>Dikarya</taxon>
        <taxon>Basidiomycota</taxon>
        <taxon>Agaricomycotina</taxon>
        <taxon>Agaricomycetes</taxon>
        <taxon>Agaricomycetidae</taxon>
        <taxon>Boletales</taxon>
        <taxon>Sclerodermatineae</taxon>
        <taxon>Pisolithaceae</taxon>
        <taxon>Pisolithus</taxon>
    </lineage>
</organism>
<evidence type="ECO:0000256" key="3">
    <source>
        <dbReference type="ARBA" id="ARBA00023242"/>
    </source>
</evidence>
<dbReference type="OrthoDB" id="21643at2759"/>
<dbReference type="InterPro" id="IPR035979">
    <property type="entry name" value="RBD_domain_sf"/>
</dbReference>
<accession>A0A0C9YQW6</accession>
<feature type="compositionally biased region" description="Basic and acidic residues" evidence="5">
    <location>
        <begin position="565"/>
        <end position="574"/>
    </location>
</feature>
<dbReference type="SUPFAM" id="SSF54928">
    <property type="entry name" value="RNA-binding domain, RBD"/>
    <property type="match status" value="1"/>
</dbReference>
<dbReference type="SMART" id="SM00360">
    <property type="entry name" value="RRM"/>
    <property type="match status" value="1"/>
</dbReference>
<keyword evidence="2 4" id="KW-0694">RNA-binding</keyword>
<feature type="domain" description="RRM" evidence="6">
    <location>
        <begin position="9"/>
        <end position="89"/>
    </location>
</feature>
<feature type="region of interest" description="Disordered" evidence="5">
    <location>
        <begin position="149"/>
        <end position="199"/>
    </location>
</feature>
<sequence length="619" mass="66760">MTEETVVTKRLHISGLTPSITPTDILHRLSTFGTVKSLDGFGKLDALGDPRPFAYVTLQGEEKDVAKCMNVLSGSTWKGTKLRIGEAKPDYRQRIARINSLPPPPPRTSRSKRHRLVFASPTLDTPLSRDDAAKTAGWVVMPSGRIVRPMRMRPERPLEPMHAVGGGQRTGGKTSEKEGKKGKRRKVPPSRARSRTIDPTKWDSTYLTGAFLDTVVAPSSSSLRFPPSESVAHPTVEPRPIEPESDEEESNDVYVSSQNFSSITLESQSPAQTAPVANFSGSSLHPDVDIDIRQEISSGLALLNSIFGDADEWRGSESAGEFDGVEGNRTTMVVDTDPGTVGEDKIEEVPRHASTKVGEVRMHGVPSGEERWNSGEDIQMGDMHPTAVHPSSVATATNTGTATSETTTTTAAAPTKTRLKDLFAPREEEPSFSLLGHLDLDLELEDDVLGASSISNTALPSTRVTTTSSGPSNCLSSNHQTGVLHPLVKKSGREGDGGISLDSTRLLLFPLIESLPFSHSGTPNSNLTSGRAHAHTRGDPGSVVFPQSHVNMSGTPRNLVSLPDAGRRFERSPDTTEQFIREAWERDKGEVTNAWKKAWKEARGRRRGGAAVGGGGVDV</sequence>
<feature type="region of interest" description="Disordered" evidence="5">
    <location>
        <begin position="222"/>
        <end position="251"/>
    </location>
</feature>
<dbReference type="STRING" id="765257.A0A0C9YQW6"/>
<evidence type="ECO:0000259" key="6">
    <source>
        <dbReference type="PROSITE" id="PS50102"/>
    </source>
</evidence>
<reference evidence="7 8" key="1">
    <citation type="submission" date="2014-04" db="EMBL/GenBank/DDBJ databases">
        <authorList>
            <consortium name="DOE Joint Genome Institute"/>
            <person name="Kuo A."/>
            <person name="Kohler A."/>
            <person name="Costa M.D."/>
            <person name="Nagy L.G."/>
            <person name="Floudas D."/>
            <person name="Copeland A."/>
            <person name="Barry K.W."/>
            <person name="Cichocki N."/>
            <person name="Veneault-Fourrey C."/>
            <person name="LaButti K."/>
            <person name="Lindquist E.A."/>
            <person name="Lipzen A."/>
            <person name="Lundell T."/>
            <person name="Morin E."/>
            <person name="Murat C."/>
            <person name="Sun H."/>
            <person name="Tunlid A."/>
            <person name="Henrissat B."/>
            <person name="Grigoriev I.V."/>
            <person name="Hibbett D.S."/>
            <person name="Martin F."/>
            <person name="Nordberg H.P."/>
            <person name="Cantor M.N."/>
            <person name="Hua S.X."/>
        </authorList>
    </citation>
    <scope>NUCLEOTIDE SEQUENCE [LARGE SCALE GENOMIC DNA]</scope>
    <source>
        <strain evidence="7 8">441</strain>
    </source>
</reference>
<keyword evidence="8" id="KW-1185">Reference proteome</keyword>
<evidence type="ECO:0000256" key="5">
    <source>
        <dbReference type="SAM" id="MobiDB-lite"/>
    </source>
</evidence>
<proteinExistence type="predicted"/>
<name>A0A0C9YQW6_9AGAM</name>
<feature type="region of interest" description="Disordered" evidence="5">
    <location>
        <begin position="554"/>
        <end position="574"/>
    </location>
</feature>
<reference evidence="8" key="2">
    <citation type="submission" date="2015-01" db="EMBL/GenBank/DDBJ databases">
        <title>Evolutionary Origins and Diversification of the Mycorrhizal Mutualists.</title>
        <authorList>
            <consortium name="DOE Joint Genome Institute"/>
            <consortium name="Mycorrhizal Genomics Consortium"/>
            <person name="Kohler A."/>
            <person name="Kuo A."/>
            <person name="Nagy L.G."/>
            <person name="Floudas D."/>
            <person name="Copeland A."/>
            <person name="Barry K.W."/>
            <person name="Cichocki N."/>
            <person name="Veneault-Fourrey C."/>
            <person name="LaButti K."/>
            <person name="Lindquist E.A."/>
            <person name="Lipzen A."/>
            <person name="Lundell T."/>
            <person name="Morin E."/>
            <person name="Murat C."/>
            <person name="Riley R."/>
            <person name="Ohm R."/>
            <person name="Sun H."/>
            <person name="Tunlid A."/>
            <person name="Henrissat B."/>
            <person name="Grigoriev I.V."/>
            <person name="Hibbett D.S."/>
            <person name="Martin F."/>
        </authorList>
    </citation>
    <scope>NUCLEOTIDE SEQUENCE [LARGE SCALE GENOMIC DNA]</scope>
    <source>
        <strain evidence="8">441</strain>
    </source>
</reference>
<gene>
    <name evidence="7" type="ORF">PISMIDRAFT_275495</name>
</gene>
<evidence type="ECO:0000256" key="4">
    <source>
        <dbReference type="PROSITE-ProRule" id="PRU00176"/>
    </source>
</evidence>
<dbReference type="PROSITE" id="PS50102">
    <property type="entry name" value="RRM"/>
    <property type="match status" value="1"/>
</dbReference>
<dbReference type="InterPro" id="IPR034138">
    <property type="entry name" value="NOP8_RRM"/>
</dbReference>
<dbReference type="EMBL" id="KN833864">
    <property type="protein sequence ID" value="KIK16224.1"/>
    <property type="molecule type" value="Genomic_DNA"/>
</dbReference>